<dbReference type="InterPro" id="IPR016181">
    <property type="entry name" value="Acyl_CoA_acyltransferase"/>
</dbReference>
<evidence type="ECO:0000256" key="1">
    <source>
        <dbReference type="ARBA" id="ARBA00022679"/>
    </source>
</evidence>
<protein>
    <submittedName>
        <fullName evidence="4">GNAT family N-acetyltransferase</fullName>
    </submittedName>
</protein>
<name>A0ABW9ZSL0_9BACT</name>
<dbReference type="PANTHER" id="PTHR43420">
    <property type="entry name" value="ACETYLTRANSFERASE"/>
    <property type="match status" value="1"/>
</dbReference>
<dbReference type="Gene3D" id="3.40.630.30">
    <property type="match status" value="1"/>
</dbReference>
<evidence type="ECO:0000313" key="5">
    <source>
        <dbReference type="Proteomes" id="UP000753802"/>
    </source>
</evidence>
<dbReference type="EMBL" id="JAACJS010000012">
    <property type="protein sequence ID" value="NCI50117.1"/>
    <property type="molecule type" value="Genomic_DNA"/>
</dbReference>
<dbReference type="Proteomes" id="UP000753802">
    <property type="component" value="Unassembled WGS sequence"/>
</dbReference>
<keyword evidence="5" id="KW-1185">Reference proteome</keyword>
<accession>A0ABW9ZSL0</accession>
<dbReference type="InterPro" id="IPR050680">
    <property type="entry name" value="YpeA/RimI_acetyltransf"/>
</dbReference>
<dbReference type="CDD" id="cd04301">
    <property type="entry name" value="NAT_SF"/>
    <property type="match status" value="1"/>
</dbReference>
<evidence type="ECO:0000259" key="3">
    <source>
        <dbReference type="PROSITE" id="PS51186"/>
    </source>
</evidence>
<reference evidence="4 5" key="1">
    <citation type="submission" date="2020-01" db="EMBL/GenBank/DDBJ databases">
        <title>Genome analysis.</title>
        <authorList>
            <person name="Wu S."/>
            <person name="Wang G."/>
        </authorList>
    </citation>
    <scope>NUCLEOTIDE SEQUENCE [LARGE SCALE GENOMIC DNA]</scope>
    <source>
        <strain evidence="4 5">SYL130</strain>
    </source>
</reference>
<proteinExistence type="predicted"/>
<dbReference type="PROSITE" id="PS51186">
    <property type="entry name" value="GNAT"/>
    <property type="match status" value="1"/>
</dbReference>
<evidence type="ECO:0000313" key="4">
    <source>
        <dbReference type="EMBL" id="NCI50117.1"/>
    </source>
</evidence>
<dbReference type="SUPFAM" id="SSF55729">
    <property type="entry name" value="Acyl-CoA N-acyltransferases (Nat)"/>
    <property type="match status" value="1"/>
</dbReference>
<feature type="domain" description="N-acetyltransferase" evidence="3">
    <location>
        <begin position="4"/>
        <end position="164"/>
    </location>
</feature>
<organism evidence="4 5">
    <name type="scientific">Sediminibacterium roseum</name>
    <dbReference type="NCBI Taxonomy" id="1978412"/>
    <lineage>
        <taxon>Bacteria</taxon>
        <taxon>Pseudomonadati</taxon>
        <taxon>Bacteroidota</taxon>
        <taxon>Chitinophagia</taxon>
        <taxon>Chitinophagales</taxon>
        <taxon>Chitinophagaceae</taxon>
        <taxon>Sediminibacterium</taxon>
    </lineage>
</organism>
<gene>
    <name evidence="4" type="ORF">GWC95_09300</name>
</gene>
<dbReference type="RefSeq" id="WP_161818425.1">
    <property type="nucleotide sequence ID" value="NZ_JAACJS010000012.1"/>
</dbReference>
<evidence type="ECO:0000256" key="2">
    <source>
        <dbReference type="ARBA" id="ARBA00023315"/>
    </source>
</evidence>
<dbReference type="InterPro" id="IPR000182">
    <property type="entry name" value="GNAT_dom"/>
</dbReference>
<comment type="caution">
    <text evidence="4">The sequence shown here is derived from an EMBL/GenBank/DDBJ whole genome shotgun (WGS) entry which is preliminary data.</text>
</comment>
<keyword evidence="1" id="KW-0808">Transferase</keyword>
<keyword evidence="2" id="KW-0012">Acyltransferase</keyword>
<sequence length="169" mass="19353">MNALQYRPSNENDFDAIYALYMHPSTNPHLAFDVVPKEEFLITYRKLLTEGELIVATGNGSIIGSYHLFNKEYRQADTLYLATFVIDPSHCGRGYGSMVLRHIINTAGARKKNRIELEVSVSNTNAVRFYEKHGFVIEGTIRQSYRIAPHAVYYDDYLMSILIPWTVIV</sequence>
<dbReference type="Pfam" id="PF00583">
    <property type="entry name" value="Acetyltransf_1"/>
    <property type="match status" value="1"/>
</dbReference>